<comment type="pathway">
    <text evidence="1 10">Phospholipid metabolism; phosphatidylglycerol biosynthesis; phosphatidylglycerol from CDP-diacylglycerol: step 1/2.</text>
</comment>
<dbReference type="PIRSF" id="PIRSF000850">
    <property type="entry name" value="Phospholipase_D_PSS"/>
    <property type="match status" value="1"/>
</dbReference>
<keyword evidence="10" id="KW-0496">Mitochondrion</keyword>
<evidence type="ECO:0000313" key="12">
    <source>
        <dbReference type="EMBL" id="KAK6588595.1"/>
    </source>
</evidence>
<dbReference type="Gene3D" id="3.30.870.10">
    <property type="entry name" value="Endonuclease Chain A"/>
    <property type="match status" value="2"/>
</dbReference>
<keyword evidence="3 10" id="KW-0444">Lipid biosynthesis</keyword>
<evidence type="ECO:0000256" key="10">
    <source>
        <dbReference type="RuleBase" id="RU365024"/>
    </source>
</evidence>
<dbReference type="InterPro" id="IPR001736">
    <property type="entry name" value="PLipase_D/transphosphatidylase"/>
</dbReference>
<dbReference type="InterPro" id="IPR016270">
    <property type="entry name" value="PGS1"/>
</dbReference>
<protein>
    <recommendedName>
        <fullName evidence="10">CDP-diacylglycerol--glycerol-3-phosphate 3-phosphatidyltransferase</fullName>
        <ecNumber evidence="10">2.7.8.5</ecNumber>
    </recommendedName>
</protein>
<feature type="domain" description="PLD phosphodiesterase" evidence="11">
    <location>
        <begin position="145"/>
        <end position="171"/>
    </location>
</feature>
<comment type="function">
    <text evidence="10">Functions in the biosynthesis of the anionic phospholipids phosphatidylglycerol and cardiolipin.</text>
</comment>
<reference evidence="12 13" key="1">
    <citation type="submission" date="2023-10" db="EMBL/GenBank/DDBJ databases">
        <title>Comparative genomics analysis reveals potential genetic determinants of host preference in Cryptosporidium xiaoi.</title>
        <authorList>
            <person name="Xiao L."/>
            <person name="Li J."/>
        </authorList>
    </citation>
    <scope>NUCLEOTIDE SEQUENCE [LARGE SCALE GENOMIC DNA]</scope>
    <source>
        <strain evidence="12 13">52996</strain>
    </source>
</reference>
<keyword evidence="8 10" id="KW-1208">Phospholipid metabolism</keyword>
<keyword evidence="5" id="KW-0677">Repeat</keyword>
<dbReference type="GO" id="GO:0005524">
    <property type="term" value="F:ATP binding"/>
    <property type="evidence" value="ECO:0007669"/>
    <property type="project" value="UniProtKB-KW"/>
</dbReference>
<accession>A0AAV9XWM6</accession>
<dbReference type="SUPFAM" id="SSF56024">
    <property type="entry name" value="Phospholipase D/nuclease"/>
    <property type="match status" value="1"/>
</dbReference>
<evidence type="ECO:0000256" key="6">
    <source>
        <dbReference type="ARBA" id="ARBA00023098"/>
    </source>
</evidence>
<evidence type="ECO:0000256" key="9">
    <source>
        <dbReference type="ARBA" id="ARBA00048586"/>
    </source>
</evidence>
<evidence type="ECO:0000256" key="7">
    <source>
        <dbReference type="ARBA" id="ARBA00023209"/>
    </source>
</evidence>
<dbReference type="PANTHER" id="PTHR12586">
    <property type="entry name" value="CDP-DIACYLGLYCEROL--SERINE O-PHOSPHATIDYLTRANSFERASE"/>
    <property type="match status" value="1"/>
</dbReference>
<comment type="subcellular location">
    <subcellularLocation>
        <location evidence="10">Mitochondrion</location>
    </subcellularLocation>
</comment>
<dbReference type="GO" id="GO:0032049">
    <property type="term" value="P:cardiolipin biosynthetic process"/>
    <property type="evidence" value="ECO:0007669"/>
    <property type="project" value="InterPro"/>
</dbReference>
<keyword evidence="13" id="KW-1185">Reference proteome</keyword>
<keyword evidence="6 10" id="KW-0443">Lipid metabolism</keyword>
<evidence type="ECO:0000256" key="2">
    <source>
        <dbReference type="ARBA" id="ARBA00010682"/>
    </source>
</evidence>
<dbReference type="GO" id="GO:0008444">
    <property type="term" value="F:CDP-diacylglycerol-glycerol-3-phosphate 3-phosphatidyltransferase activity"/>
    <property type="evidence" value="ECO:0007669"/>
    <property type="project" value="UniProtKB-EC"/>
</dbReference>
<dbReference type="Proteomes" id="UP001311799">
    <property type="component" value="Unassembled WGS sequence"/>
</dbReference>
<sequence>MSKGQVAGRLFRINPENIEVLDSPSSFKNELFSIVKNAKKRVCISSLYVNQVNEFNDILKNILEKDILSGNNDLKIKFVLDLNRAIRSRIQFEQLAENIRRYPKSFSLSLFRIPGTLDIYKYRILPGLLNTRIGRYLNIPLINEIIGVYHIKLYIADDNIIISGANLSEEYLSDRQDRYIIIRDEKHICDYFEKVIDLIGSYSYKVLPNKEISQPCKKNIYQLKDELLALSGCPDVIDQLGSEIRRKINENGNYKDCVLMLFFQLSKIKIESEKSVLQKLFSSPDPGSTDITIVSPYLNLPDYFNKFLKGVNSLSIISGVPLNPGKGILQGIRSLLLPIIYDDINQLFIHKLAKEENCNIYYNEYNRQNWSLHFKGIYIYRKIKKILGNANGVKNTLLATTLGSSNYNERSKNRDFECSFVLIPPENHPLEDCLNNELGNLRKHTIKHIAPIITLRRFLCIKLIKYLKKYL</sequence>
<dbReference type="PROSITE" id="PS50035">
    <property type="entry name" value="PLD"/>
    <property type="match status" value="1"/>
</dbReference>
<keyword evidence="7 10" id="KW-0594">Phospholipid biosynthesis</keyword>
<evidence type="ECO:0000256" key="5">
    <source>
        <dbReference type="ARBA" id="ARBA00022737"/>
    </source>
</evidence>
<dbReference type="EC" id="2.7.8.5" evidence="10"/>
<name>A0AAV9XWM6_9CRYT</name>
<evidence type="ECO:0000256" key="4">
    <source>
        <dbReference type="ARBA" id="ARBA00022679"/>
    </source>
</evidence>
<dbReference type="GO" id="GO:0005739">
    <property type="term" value="C:mitochondrion"/>
    <property type="evidence" value="ECO:0007669"/>
    <property type="project" value="UniProtKB-SubCell"/>
</dbReference>
<keyword evidence="10" id="KW-0067">ATP-binding</keyword>
<evidence type="ECO:0000256" key="1">
    <source>
        <dbReference type="ARBA" id="ARBA00005042"/>
    </source>
</evidence>
<comment type="catalytic activity">
    <reaction evidence="9 10">
        <text>a CDP-1,2-diacyl-sn-glycerol + sn-glycerol 3-phosphate = a 1,2-diacyl-sn-glycero-3-phospho-(1'-sn-glycero-3'-phosphate) + CMP + H(+)</text>
        <dbReference type="Rhea" id="RHEA:12593"/>
        <dbReference type="ChEBI" id="CHEBI:15378"/>
        <dbReference type="ChEBI" id="CHEBI:57597"/>
        <dbReference type="ChEBI" id="CHEBI:58332"/>
        <dbReference type="ChEBI" id="CHEBI:60110"/>
        <dbReference type="ChEBI" id="CHEBI:60377"/>
        <dbReference type="EC" id="2.7.8.5"/>
    </reaction>
</comment>
<evidence type="ECO:0000259" key="11">
    <source>
        <dbReference type="PROSITE" id="PS50035"/>
    </source>
</evidence>
<gene>
    <name evidence="12" type="ORF">RS030_4668</name>
</gene>
<organism evidence="12 13">
    <name type="scientific">Cryptosporidium xiaoi</name>
    <dbReference type="NCBI Taxonomy" id="659607"/>
    <lineage>
        <taxon>Eukaryota</taxon>
        <taxon>Sar</taxon>
        <taxon>Alveolata</taxon>
        <taxon>Apicomplexa</taxon>
        <taxon>Conoidasida</taxon>
        <taxon>Coccidia</taxon>
        <taxon>Eucoccidiorida</taxon>
        <taxon>Eimeriorina</taxon>
        <taxon>Cryptosporidiidae</taxon>
        <taxon>Cryptosporidium</taxon>
    </lineage>
</organism>
<comment type="caution">
    <text evidence="12">The sequence shown here is derived from an EMBL/GenBank/DDBJ whole genome shotgun (WGS) entry which is preliminary data.</text>
</comment>
<comment type="similarity">
    <text evidence="2 10">Belongs to the CDP-alcohol phosphatidyltransferase class-II family.</text>
</comment>
<dbReference type="EMBL" id="JAWDEY010000032">
    <property type="protein sequence ID" value="KAK6588595.1"/>
    <property type="molecule type" value="Genomic_DNA"/>
</dbReference>
<keyword evidence="4 10" id="KW-0808">Transferase</keyword>
<evidence type="ECO:0000313" key="13">
    <source>
        <dbReference type="Proteomes" id="UP001311799"/>
    </source>
</evidence>
<evidence type="ECO:0000256" key="3">
    <source>
        <dbReference type="ARBA" id="ARBA00022516"/>
    </source>
</evidence>
<dbReference type="AlphaFoldDB" id="A0AAV9XWM6"/>
<evidence type="ECO:0000256" key="8">
    <source>
        <dbReference type="ARBA" id="ARBA00023264"/>
    </source>
</evidence>
<proteinExistence type="inferred from homology"/>
<dbReference type="PANTHER" id="PTHR12586:SF1">
    <property type="entry name" value="CDP-DIACYLGLYCEROL--GLYCEROL-3-PHOSPHATE 3-PHOSPHATIDYLTRANSFERASE, MITOCHONDRIAL"/>
    <property type="match status" value="1"/>
</dbReference>
<keyword evidence="10" id="KW-0547">Nucleotide-binding</keyword>